<reference evidence="3" key="1">
    <citation type="journal article" date="2019" name="Int. J. Syst. Evol. Microbiol.">
        <title>The Global Catalogue of Microorganisms (GCM) 10K type strain sequencing project: providing services to taxonomists for standard genome sequencing and annotation.</title>
        <authorList>
            <consortium name="The Broad Institute Genomics Platform"/>
            <consortium name="The Broad Institute Genome Sequencing Center for Infectious Disease"/>
            <person name="Wu L."/>
            <person name="Ma J."/>
        </authorList>
    </citation>
    <scope>NUCLEOTIDE SEQUENCE [LARGE SCALE GENOMIC DNA]</scope>
    <source>
        <strain evidence="3">JCM 17021</strain>
    </source>
</reference>
<dbReference type="InterPro" id="IPR002155">
    <property type="entry name" value="Thiolase"/>
</dbReference>
<dbReference type="SUPFAM" id="SSF53901">
    <property type="entry name" value="Thiolase-like"/>
    <property type="match status" value="1"/>
</dbReference>
<evidence type="ECO:0000313" key="3">
    <source>
        <dbReference type="Proteomes" id="UP001501803"/>
    </source>
</evidence>
<dbReference type="Gene3D" id="3.40.47.10">
    <property type="match status" value="1"/>
</dbReference>
<evidence type="ECO:0000313" key="2">
    <source>
        <dbReference type="EMBL" id="GAA3889341.1"/>
    </source>
</evidence>
<dbReference type="InterPro" id="IPR016039">
    <property type="entry name" value="Thiolase-like"/>
</dbReference>
<sequence length="398" mass="42445">MSTLRDAAAITGVGWTEISKKSGRSALSLGVEASLRAIEDAGLRPTDIDGLVTYYWGVRDTPAPAELGNALGLTDCTLSHCDSGGGAWACSAIAAAAAAVATGQCRNVLVYRAANSRSEPPSGPGLDFWPSGQRQWSEPYGAAHAATLYGPYVSAWMHEFGIENADFAPLAVLQRANAGLNRKALMTASMTTEQHQDSPWIVWPFRLLDCSIWNDGAMAVVVSLTSEATRMRRSAVSVRAVQGGSLGAPVMARTASRRWELNALSAAPRLYEKAGITVDDLDLAQIYDPFTGMAMLHIEQFGLAPLGAGPARLRAGDFSLDGRLPVNASGGNLSEGHFLGLGHIVEAVQQLRDDGVCDDYCDGAHDYDRNRCRQVRDPELALVVAESGDSSMILRRHS</sequence>
<dbReference type="PIRSF" id="PIRSF000429">
    <property type="entry name" value="Ac-CoA_Ac_transf"/>
    <property type="match status" value="1"/>
</dbReference>
<proteinExistence type="predicted"/>
<feature type="domain" description="Thiolase C-terminal" evidence="1">
    <location>
        <begin position="263"/>
        <end position="353"/>
    </location>
</feature>
<dbReference type="PANTHER" id="PTHR42870">
    <property type="entry name" value="ACETYL-COA C-ACETYLTRANSFERASE"/>
    <property type="match status" value="1"/>
</dbReference>
<comment type="caution">
    <text evidence="2">The sequence shown here is derived from an EMBL/GenBank/DDBJ whole genome shotgun (WGS) entry which is preliminary data.</text>
</comment>
<protein>
    <submittedName>
        <fullName evidence="2">Lipid-transfer protein</fullName>
    </submittedName>
</protein>
<dbReference type="CDD" id="cd00829">
    <property type="entry name" value="SCP-x_thiolase"/>
    <property type="match status" value="1"/>
</dbReference>
<dbReference type="EMBL" id="BAABCN010000012">
    <property type="protein sequence ID" value="GAA3889341.1"/>
    <property type="molecule type" value="Genomic_DNA"/>
</dbReference>
<keyword evidence="3" id="KW-1185">Reference proteome</keyword>
<dbReference type="PANTHER" id="PTHR42870:SF1">
    <property type="entry name" value="NON-SPECIFIC LIPID-TRANSFER PROTEIN-LIKE 2"/>
    <property type="match status" value="1"/>
</dbReference>
<dbReference type="RefSeq" id="WP_345068876.1">
    <property type="nucleotide sequence ID" value="NZ_BAABCN010000012.1"/>
</dbReference>
<evidence type="ECO:0000259" key="1">
    <source>
        <dbReference type="Pfam" id="PF22691"/>
    </source>
</evidence>
<organism evidence="2 3">
    <name type="scientific">Leifsonia kafniensis</name>
    <dbReference type="NCBI Taxonomy" id="475957"/>
    <lineage>
        <taxon>Bacteria</taxon>
        <taxon>Bacillati</taxon>
        <taxon>Actinomycetota</taxon>
        <taxon>Actinomycetes</taxon>
        <taxon>Micrococcales</taxon>
        <taxon>Microbacteriaceae</taxon>
        <taxon>Leifsonia</taxon>
    </lineage>
</organism>
<accession>A0ABP7KXF1</accession>
<dbReference type="Proteomes" id="UP001501803">
    <property type="component" value="Unassembled WGS sequence"/>
</dbReference>
<gene>
    <name evidence="2" type="ORF">GCM10022381_34060</name>
</gene>
<dbReference type="Pfam" id="PF22691">
    <property type="entry name" value="Thiolase_C_1"/>
    <property type="match status" value="1"/>
</dbReference>
<dbReference type="InterPro" id="IPR055140">
    <property type="entry name" value="Thiolase_C_2"/>
</dbReference>
<name>A0ABP7KXF1_9MICO</name>